<evidence type="ECO:0000313" key="2">
    <source>
        <dbReference type="EMBL" id="GFQ79725.1"/>
    </source>
</evidence>
<dbReference type="Gene3D" id="3.30.420.10">
    <property type="entry name" value="Ribonuclease H-like superfamily/Ribonuclease H"/>
    <property type="match status" value="1"/>
</dbReference>
<gene>
    <name evidence="2" type="primary">AVEN_37520_1</name>
    <name evidence="2" type="ORF">TNCT_343201</name>
</gene>
<proteinExistence type="predicted"/>
<keyword evidence="3" id="KW-1185">Reference proteome</keyword>
<dbReference type="Proteomes" id="UP000887116">
    <property type="component" value="Unassembled WGS sequence"/>
</dbReference>
<feature type="domain" description="Integrase catalytic" evidence="1">
    <location>
        <begin position="1"/>
        <end position="152"/>
    </location>
</feature>
<dbReference type="AlphaFoldDB" id="A0A8X6IM86"/>
<dbReference type="PANTHER" id="PTHR47331">
    <property type="entry name" value="PHD-TYPE DOMAIN-CONTAINING PROTEIN"/>
    <property type="match status" value="1"/>
</dbReference>
<dbReference type="InterPro" id="IPR036397">
    <property type="entry name" value="RNaseH_sf"/>
</dbReference>
<dbReference type="SUPFAM" id="SSF53098">
    <property type="entry name" value="Ribonuclease H-like"/>
    <property type="match status" value="1"/>
</dbReference>
<dbReference type="EMBL" id="BMAO01022126">
    <property type="protein sequence ID" value="GFQ79725.1"/>
    <property type="molecule type" value="Genomic_DNA"/>
</dbReference>
<evidence type="ECO:0000313" key="3">
    <source>
        <dbReference type="Proteomes" id="UP000887116"/>
    </source>
</evidence>
<dbReference type="GO" id="GO:0003676">
    <property type="term" value="F:nucleic acid binding"/>
    <property type="evidence" value="ECO:0007669"/>
    <property type="project" value="InterPro"/>
</dbReference>
<dbReference type="InterPro" id="IPR001584">
    <property type="entry name" value="Integrase_cat-core"/>
</dbReference>
<dbReference type="GO" id="GO:0015074">
    <property type="term" value="P:DNA integration"/>
    <property type="evidence" value="ECO:0007669"/>
    <property type="project" value="InterPro"/>
</dbReference>
<comment type="caution">
    <text evidence="2">The sequence shown here is derived from an EMBL/GenBank/DDBJ whole genome shotgun (WGS) entry which is preliminary data.</text>
</comment>
<dbReference type="InterPro" id="IPR012337">
    <property type="entry name" value="RNaseH-like_sf"/>
</dbReference>
<reference evidence="2" key="1">
    <citation type="submission" date="2020-07" db="EMBL/GenBank/DDBJ databases">
        <title>Multicomponent nature underlies the extraordinary mechanical properties of spider dragline silk.</title>
        <authorList>
            <person name="Kono N."/>
            <person name="Nakamura H."/>
            <person name="Mori M."/>
            <person name="Yoshida Y."/>
            <person name="Ohtoshi R."/>
            <person name="Malay A.D."/>
            <person name="Moran D.A.P."/>
            <person name="Tomita M."/>
            <person name="Numata K."/>
            <person name="Arakawa K."/>
        </authorList>
    </citation>
    <scope>NUCLEOTIDE SEQUENCE</scope>
</reference>
<name>A0A8X6IM86_TRICU</name>
<sequence length="204" mass="22957">MCTKAVHLELVSSLSAAAFLSALRRFVSRRSYPSDIYSDNGTNFVGASAYLKDLFKLLHNSNVQDYSSSKNIQWHFIPPYAPNFGGVWEASVKLTKHHLLKTLKAAVLNFEELATILCQIESCINSRPLYPLSSDPKDLQVLTPGHFLIGCPLLELPDHSLTNQSLSLHSSYWEKRTKTTSVEKSHLDVFLSHKDNLRVLCKLI</sequence>
<protein>
    <submittedName>
        <fullName evidence="2">Integrase catalytic domain-containing protein</fullName>
    </submittedName>
</protein>
<organism evidence="2 3">
    <name type="scientific">Trichonephila clavata</name>
    <name type="common">Joro spider</name>
    <name type="synonym">Nephila clavata</name>
    <dbReference type="NCBI Taxonomy" id="2740835"/>
    <lineage>
        <taxon>Eukaryota</taxon>
        <taxon>Metazoa</taxon>
        <taxon>Ecdysozoa</taxon>
        <taxon>Arthropoda</taxon>
        <taxon>Chelicerata</taxon>
        <taxon>Arachnida</taxon>
        <taxon>Araneae</taxon>
        <taxon>Araneomorphae</taxon>
        <taxon>Entelegynae</taxon>
        <taxon>Araneoidea</taxon>
        <taxon>Nephilidae</taxon>
        <taxon>Trichonephila</taxon>
    </lineage>
</organism>
<evidence type="ECO:0000259" key="1">
    <source>
        <dbReference type="PROSITE" id="PS50994"/>
    </source>
</evidence>
<dbReference type="OrthoDB" id="6514903at2759"/>
<accession>A0A8X6IM86</accession>
<dbReference type="PROSITE" id="PS50994">
    <property type="entry name" value="INTEGRASE"/>
    <property type="match status" value="1"/>
</dbReference>